<proteinExistence type="predicted"/>
<name>A0A1X9NHF4_9GAMM</name>
<evidence type="ECO:0000313" key="1">
    <source>
        <dbReference type="EMBL" id="ARN74939.1"/>
    </source>
</evidence>
<dbReference type="RefSeq" id="WP_085759106.1">
    <property type="nucleotide sequence ID" value="NZ_CP019343.1"/>
</dbReference>
<protein>
    <submittedName>
        <fullName evidence="1">Uncharacterized protein</fullName>
    </submittedName>
</protein>
<dbReference type="AlphaFoldDB" id="A0A1X9NHF4"/>
<dbReference type="OrthoDB" id="7324894at2"/>
<evidence type="ECO:0000313" key="2">
    <source>
        <dbReference type="Proteomes" id="UP000193450"/>
    </source>
</evidence>
<reference evidence="1 2" key="1">
    <citation type="submission" date="2016-11" db="EMBL/GenBank/DDBJ databases">
        <title>Trade-off between light-utilization and light-protection in marine flavobacteria.</title>
        <authorList>
            <person name="Kumagai Y."/>
        </authorList>
    </citation>
    <scope>NUCLEOTIDE SEQUENCE [LARGE SCALE GENOMIC DNA]</scope>
    <source>
        <strain evidence="1 2">NBRC 107125</strain>
    </source>
</reference>
<dbReference type="KEGG" id="osg:BST96_12940"/>
<sequence>MPIVFRQGGWGFDTERLNRERPIKAAERQYRRFIFLYNFFDDHYDELKLEAVRTDTDLLSTIDQNLIWLEKVIELSYQNEVKLNLFINPSYVFYREYLAVSGLEEGLLYWKQRVVEINERLAGQYGQAAFPVMDFFGYQAIMAEELPSKANQHRLNPWFQDLVHFSPDLGKIMMADLQASCSGGEDLTLGFCLNTQNLEHKKRLDKQSRNRFLSSQSESYQQFVKDAESKRQAKQKVRIQ</sequence>
<gene>
    <name evidence="1" type="ORF">BST96_12940</name>
</gene>
<accession>A0A1X9NHF4</accession>
<keyword evidence="2" id="KW-1185">Reference proteome</keyword>
<dbReference type="EMBL" id="CP019343">
    <property type="protein sequence ID" value="ARN74939.1"/>
    <property type="molecule type" value="Genomic_DNA"/>
</dbReference>
<dbReference type="STRING" id="716816.BST96_12940"/>
<organism evidence="1 2">
    <name type="scientific">Oceanicoccus sagamiensis</name>
    <dbReference type="NCBI Taxonomy" id="716816"/>
    <lineage>
        <taxon>Bacteria</taxon>
        <taxon>Pseudomonadati</taxon>
        <taxon>Pseudomonadota</taxon>
        <taxon>Gammaproteobacteria</taxon>
        <taxon>Cellvibrionales</taxon>
        <taxon>Spongiibacteraceae</taxon>
        <taxon>Oceanicoccus</taxon>
    </lineage>
</organism>
<dbReference type="Proteomes" id="UP000193450">
    <property type="component" value="Chromosome"/>
</dbReference>